<sequence length="249" mass="26481">MLKILALAALVGVGGAAAAQGNELIYTSGDATLKGYFVKAASGKGKAPGVVVLPAWLGLNAFAKSVADKLGAMGYNALAADIYGNGELLSDMATAAERSGYYKKNYAIYQRRIQAAIDALVRQGADPARIVVMGYCFGGTGALEAVRGGLPVKGIVTFHGGLARDTTRPITPITAKVLVLHAAADQTMTDADVLSFQHEMRDSKADWQMIYYADAQHGFTEPGSKVYNESAARRSWQHMQLFLKEVFGE</sequence>
<dbReference type="InterPro" id="IPR002925">
    <property type="entry name" value="Dienelactn_hydro"/>
</dbReference>
<dbReference type="Pfam" id="PF01738">
    <property type="entry name" value="DLH"/>
    <property type="match status" value="1"/>
</dbReference>
<accession>A0A1C4G2F6</accession>
<dbReference type="Proteomes" id="UP000242818">
    <property type="component" value="Unassembled WGS sequence"/>
</dbReference>
<dbReference type="EMBL" id="FMAR01000020">
    <property type="protein sequence ID" value="SCC62336.1"/>
    <property type="molecule type" value="Genomic_DNA"/>
</dbReference>
<dbReference type="OrthoDB" id="9787933at2"/>
<dbReference type="AlphaFoldDB" id="A0A1C4G2F6"/>
<dbReference type="InterPro" id="IPR029058">
    <property type="entry name" value="AB_hydrolase_fold"/>
</dbReference>
<dbReference type="PANTHER" id="PTHR22946">
    <property type="entry name" value="DIENELACTONE HYDROLASE DOMAIN-CONTAINING PROTEIN-RELATED"/>
    <property type="match status" value="1"/>
</dbReference>
<proteinExistence type="predicted"/>
<evidence type="ECO:0000259" key="2">
    <source>
        <dbReference type="Pfam" id="PF01738"/>
    </source>
</evidence>
<reference evidence="3 4" key="1">
    <citation type="submission" date="2016-08" db="EMBL/GenBank/DDBJ databases">
        <authorList>
            <person name="Seilhamer J.J."/>
        </authorList>
    </citation>
    <scope>NUCLEOTIDE SEQUENCE [LARGE SCALE GENOMIC DNA]</scope>
    <source>
        <strain evidence="3 4">A37T2</strain>
    </source>
</reference>
<dbReference type="SUPFAM" id="SSF53474">
    <property type="entry name" value="alpha/beta-Hydrolases"/>
    <property type="match status" value="1"/>
</dbReference>
<dbReference type="GO" id="GO:0016787">
    <property type="term" value="F:hydrolase activity"/>
    <property type="evidence" value="ECO:0007669"/>
    <property type="project" value="UniProtKB-KW"/>
</dbReference>
<organism evidence="3 4">
    <name type="scientific">Chitinophaga costaii</name>
    <dbReference type="NCBI Taxonomy" id="1335309"/>
    <lineage>
        <taxon>Bacteria</taxon>
        <taxon>Pseudomonadati</taxon>
        <taxon>Bacteroidota</taxon>
        <taxon>Chitinophagia</taxon>
        <taxon>Chitinophagales</taxon>
        <taxon>Chitinophagaceae</taxon>
        <taxon>Chitinophaga</taxon>
    </lineage>
</organism>
<dbReference type="STRING" id="1335309.GA0116948_12018"/>
<dbReference type="Gene3D" id="3.40.50.1820">
    <property type="entry name" value="alpha/beta hydrolase"/>
    <property type="match status" value="1"/>
</dbReference>
<protein>
    <submittedName>
        <fullName evidence="3">Dienelactone hydrolase</fullName>
    </submittedName>
</protein>
<dbReference type="PANTHER" id="PTHR22946:SF0">
    <property type="entry name" value="DIENELACTONE HYDROLASE DOMAIN-CONTAINING PROTEIN"/>
    <property type="match status" value="1"/>
</dbReference>
<keyword evidence="4" id="KW-1185">Reference proteome</keyword>
<evidence type="ECO:0000313" key="3">
    <source>
        <dbReference type="EMBL" id="SCC62336.1"/>
    </source>
</evidence>
<feature type="chain" id="PRO_5008692236" evidence="1">
    <location>
        <begin position="19"/>
        <end position="249"/>
    </location>
</feature>
<feature type="signal peptide" evidence="1">
    <location>
        <begin position="1"/>
        <end position="18"/>
    </location>
</feature>
<feature type="domain" description="Dienelactone hydrolase" evidence="2">
    <location>
        <begin position="37"/>
        <end position="246"/>
    </location>
</feature>
<keyword evidence="1" id="KW-0732">Signal</keyword>
<name>A0A1C4G2F6_9BACT</name>
<evidence type="ECO:0000256" key="1">
    <source>
        <dbReference type="SAM" id="SignalP"/>
    </source>
</evidence>
<gene>
    <name evidence="3" type="ORF">GA0116948_12018</name>
</gene>
<dbReference type="RefSeq" id="WP_089715406.1">
    <property type="nucleotide sequence ID" value="NZ_FMAR01000020.1"/>
</dbReference>
<evidence type="ECO:0000313" key="4">
    <source>
        <dbReference type="Proteomes" id="UP000242818"/>
    </source>
</evidence>
<dbReference type="InterPro" id="IPR050261">
    <property type="entry name" value="FrsA_esterase"/>
</dbReference>
<keyword evidence="3" id="KW-0378">Hydrolase</keyword>